<dbReference type="EMBL" id="UIHC01000013">
    <property type="protein sequence ID" value="SUZ31980.1"/>
    <property type="molecule type" value="Genomic_DNA"/>
</dbReference>
<dbReference type="Gene3D" id="3.40.50.2300">
    <property type="match status" value="1"/>
</dbReference>
<dbReference type="Pfam" id="PF01451">
    <property type="entry name" value="LMWPc"/>
    <property type="match status" value="1"/>
</dbReference>
<dbReference type="PANTHER" id="PTHR11717">
    <property type="entry name" value="LOW MOLECULAR WEIGHT PROTEIN TYROSINE PHOSPHATASE"/>
    <property type="match status" value="1"/>
</dbReference>
<dbReference type="AlphaFoldDB" id="A0A3B0M9C2"/>
<dbReference type="InterPro" id="IPR023485">
    <property type="entry name" value="Ptyr_pPase"/>
</dbReference>
<evidence type="ECO:0000256" key="2">
    <source>
        <dbReference type="ARBA" id="ARBA00051722"/>
    </source>
</evidence>
<name>A0A3B0M9C2_9RHOB</name>
<sequence>MRAALDGTTKRPAEVSSAGLHALVGHGIDADTAAAARTREIPLHDHAARQFDTALGQNCDVILVMETHHRQEIAQRWPQFLGKTFLLGHFDAARQVPDPYRQAMGMHAQAVEIILQCSESWAIQLRQTIT</sequence>
<dbReference type="SMART" id="SM00226">
    <property type="entry name" value="LMWPc"/>
    <property type="match status" value="1"/>
</dbReference>
<dbReference type="InterPro" id="IPR036196">
    <property type="entry name" value="Ptyr_pPase_sf"/>
</dbReference>
<evidence type="ECO:0000313" key="4">
    <source>
        <dbReference type="EMBL" id="SUZ31980.1"/>
    </source>
</evidence>
<keyword evidence="5" id="KW-1185">Reference proteome</keyword>
<dbReference type="GO" id="GO:0004725">
    <property type="term" value="F:protein tyrosine phosphatase activity"/>
    <property type="evidence" value="ECO:0007669"/>
    <property type="project" value="UniProtKB-EC"/>
</dbReference>
<evidence type="ECO:0000313" key="5">
    <source>
        <dbReference type="Proteomes" id="UP000272908"/>
    </source>
</evidence>
<comment type="catalytic activity">
    <reaction evidence="2">
        <text>O-phospho-L-tyrosyl-[protein] + H2O = L-tyrosyl-[protein] + phosphate</text>
        <dbReference type="Rhea" id="RHEA:10684"/>
        <dbReference type="Rhea" id="RHEA-COMP:10136"/>
        <dbReference type="Rhea" id="RHEA-COMP:20101"/>
        <dbReference type="ChEBI" id="CHEBI:15377"/>
        <dbReference type="ChEBI" id="CHEBI:43474"/>
        <dbReference type="ChEBI" id="CHEBI:46858"/>
        <dbReference type="ChEBI" id="CHEBI:61978"/>
        <dbReference type="EC" id="3.1.3.48"/>
    </reaction>
</comment>
<proteinExistence type="predicted"/>
<feature type="domain" description="Phosphotyrosine protein phosphatase I" evidence="3">
    <location>
        <begin position="1"/>
        <end position="124"/>
    </location>
</feature>
<organism evidence="4 5">
    <name type="scientific">Roseinatronobacter ekhonensis</name>
    <dbReference type="NCBI Taxonomy" id="254356"/>
    <lineage>
        <taxon>Bacteria</taxon>
        <taxon>Pseudomonadati</taxon>
        <taxon>Pseudomonadota</taxon>
        <taxon>Alphaproteobacteria</taxon>
        <taxon>Rhodobacterales</taxon>
        <taxon>Paracoccaceae</taxon>
        <taxon>Roseinatronobacter</taxon>
    </lineage>
</organism>
<gene>
    <name evidence="4" type="primary">wzb</name>
    <name evidence="4" type="ORF">ROE7235_01731</name>
</gene>
<dbReference type="SUPFAM" id="SSF52788">
    <property type="entry name" value="Phosphotyrosine protein phosphatases I"/>
    <property type="match status" value="1"/>
</dbReference>
<protein>
    <recommendedName>
        <fullName evidence="1">protein-tyrosine-phosphatase</fullName>
        <ecNumber evidence="1">3.1.3.48</ecNumber>
    </recommendedName>
</protein>
<keyword evidence="4" id="KW-0378">Hydrolase</keyword>
<evidence type="ECO:0000259" key="3">
    <source>
        <dbReference type="SMART" id="SM00226"/>
    </source>
</evidence>
<evidence type="ECO:0000256" key="1">
    <source>
        <dbReference type="ARBA" id="ARBA00013064"/>
    </source>
</evidence>
<dbReference type="RefSeq" id="WP_370743573.1">
    <property type="nucleotide sequence ID" value="NZ_UIHC01000013.1"/>
</dbReference>
<dbReference type="InterPro" id="IPR050438">
    <property type="entry name" value="LMW_PTPase"/>
</dbReference>
<reference evidence="5" key="1">
    <citation type="submission" date="2018-08" db="EMBL/GenBank/DDBJ databases">
        <authorList>
            <person name="Rodrigo-Torres L."/>
            <person name="Arahal R. D."/>
            <person name="Lucena T."/>
        </authorList>
    </citation>
    <scope>NUCLEOTIDE SEQUENCE [LARGE SCALE GENOMIC DNA]</scope>
    <source>
        <strain evidence="5">CECT 7235</strain>
    </source>
</reference>
<dbReference type="Proteomes" id="UP000272908">
    <property type="component" value="Unassembled WGS sequence"/>
</dbReference>
<dbReference type="PANTHER" id="PTHR11717:SF31">
    <property type="entry name" value="LOW MOLECULAR WEIGHT PROTEIN-TYROSINE-PHOSPHATASE ETP-RELATED"/>
    <property type="match status" value="1"/>
</dbReference>
<dbReference type="EC" id="3.1.3.48" evidence="1"/>
<accession>A0A3B0M9C2</accession>